<evidence type="ECO:0000313" key="2">
    <source>
        <dbReference type="EMBL" id="AKB54218.1"/>
    </source>
</evidence>
<dbReference type="AlphaFoldDB" id="A0A0E3QUC6"/>
<dbReference type="STRING" id="1434108.MSBRM_1220"/>
<dbReference type="RefSeq" id="WP_048155099.1">
    <property type="nucleotide sequence ID" value="NZ_CP009528.1"/>
</dbReference>
<keyword evidence="1" id="KW-0472">Membrane</keyword>
<feature type="transmembrane region" description="Helical" evidence="1">
    <location>
        <begin position="139"/>
        <end position="158"/>
    </location>
</feature>
<name>A0A0E3QUC6_METBA</name>
<sequence length="373" mass="43955">MYDIIKILRSISILSFLFANIFMGIFFNHFISNIPAFVYVIIFVISFMVLKTDYVIWKFDLLKIKNKNENLEQIDKKDKCMKRYFSLLLKVMNTKNLLVIFKQLFFNTLYELFPICIIWVCFLGLLFFANLLDIHPLGSFYNVITVLGILLGVFQFYLQRHEEKIASKISINEKRIEFIINEETNFEKFYNSLPEKSLDRNCLRNWISKKTDPKLQILDSFKFLTENDNVVNVISKIIRKSKTPISFNLTYPDSNKKFSIIEAAVEVDAKKKEELMEAYKHFFDGEETFNTIINRIHEEIDIKQFGAIALGNINIFSEVLPQLINSQLKDFIDKITDVDKEKNKESIDFGSSNEFRESLHFRVMDEILSKVLF</sequence>
<dbReference type="Proteomes" id="UP000033033">
    <property type="component" value="Chromosome"/>
</dbReference>
<dbReference type="GeneID" id="24844456"/>
<evidence type="ECO:0000256" key="1">
    <source>
        <dbReference type="SAM" id="Phobius"/>
    </source>
</evidence>
<keyword evidence="1" id="KW-1133">Transmembrane helix</keyword>
<proteinExistence type="predicted"/>
<feature type="transmembrane region" description="Helical" evidence="1">
    <location>
        <begin position="37"/>
        <end position="57"/>
    </location>
</feature>
<dbReference type="KEGG" id="mby:MSBRM_1220"/>
<protein>
    <submittedName>
        <fullName evidence="2">Uncharacterized protein</fullName>
    </submittedName>
</protein>
<reference evidence="2 3" key="1">
    <citation type="submission" date="2014-07" db="EMBL/GenBank/DDBJ databases">
        <title>Methanogenic archaea and the global carbon cycle.</title>
        <authorList>
            <person name="Henriksen J.R."/>
            <person name="Luke J."/>
            <person name="Reinhart S."/>
            <person name="Benedict M.N."/>
            <person name="Youngblut N.D."/>
            <person name="Metcalf M.E."/>
            <person name="Whitaker R.J."/>
            <person name="Metcalf W.W."/>
        </authorList>
    </citation>
    <scope>NUCLEOTIDE SEQUENCE [LARGE SCALE GENOMIC DNA]</scope>
    <source>
        <strain evidence="2 3">MS</strain>
    </source>
</reference>
<feature type="transmembrane region" description="Helical" evidence="1">
    <location>
        <begin position="12"/>
        <end position="31"/>
    </location>
</feature>
<organism evidence="2 3">
    <name type="scientific">Methanosarcina barkeri MS</name>
    <dbReference type="NCBI Taxonomy" id="1434108"/>
    <lineage>
        <taxon>Archaea</taxon>
        <taxon>Methanobacteriati</taxon>
        <taxon>Methanobacteriota</taxon>
        <taxon>Stenosarchaea group</taxon>
        <taxon>Methanomicrobia</taxon>
        <taxon>Methanosarcinales</taxon>
        <taxon>Methanosarcinaceae</taxon>
        <taxon>Methanosarcina</taxon>
    </lineage>
</organism>
<dbReference type="PATRIC" id="fig|1434108.4.peg.1508"/>
<feature type="transmembrane region" description="Helical" evidence="1">
    <location>
        <begin position="84"/>
        <end position="106"/>
    </location>
</feature>
<keyword evidence="3" id="KW-1185">Reference proteome</keyword>
<dbReference type="EMBL" id="CP009528">
    <property type="protein sequence ID" value="AKB54218.1"/>
    <property type="molecule type" value="Genomic_DNA"/>
</dbReference>
<keyword evidence="1" id="KW-0812">Transmembrane</keyword>
<gene>
    <name evidence="2" type="ORF">MSBRM_1220</name>
</gene>
<accession>A0A0E3QUC6</accession>
<evidence type="ECO:0000313" key="3">
    <source>
        <dbReference type="Proteomes" id="UP000033033"/>
    </source>
</evidence>
<feature type="transmembrane region" description="Helical" evidence="1">
    <location>
        <begin position="112"/>
        <end position="132"/>
    </location>
</feature>
<dbReference type="HOGENOM" id="CLU_728842_0_0_2"/>